<dbReference type="OrthoDB" id="1902246at2"/>
<accession>A0A1M5TPA6</accession>
<protein>
    <submittedName>
        <fullName evidence="2">Uncharacterized protein</fullName>
    </submittedName>
</protein>
<proteinExistence type="predicted"/>
<gene>
    <name evidence="2" type="ORF">SAMN02745196_00660</name>
</gene>
<dbReference type="AlphaFoldDB" id="A0A1M5TPA6"/>
<dbReference type="Proteomes" id="UP000184526">
    <property type="component" value="Unassembled WGS sequence"/>
</dbReference>
<dbReference type="STRING" id="1121306.SAMN02745196_00660"/>
<evidence type="ECO:0000313" key="2">
    <source>
        <dbReference type="EMBL" id="SHH52466.1"/>
    </source>
</evidence>
<organism evidence="2 3">
    <name type="scientific">Clostridium collagenovorans DSM 3089</name>
    <dbReference type="NCBI Taxonomy" id="1121306"/>
    <lineage>
        <taxon>Bacteria</taxon>
        <taxon>Bacillati</taxon>
        <taxon>Bacillota</taxon>
        <taxon>Clostridia</taxon>
        <taxon>Eubacteriales</taxon>
        <taxon>Clostridiaceae</taxon>
        <taxon>Clostridium</taxon>
    </lineage>
</organism>
<evidence type="ECO:0000256" key="1">
    <source>
        <dbReference type="SAM" id="Coils"/>
    </source>
</evidence>
<feature type="coiled-coil region" evidence="1">
    <location>
        <begin position="114"/>
        <end position="214"/>
    </location>
</feature>
<reference evidence="2 3" key="1">
    <citation type="submission" date="2016-11" db="EMBL/GenBank/DDBJ databases">
        <authorList>
            <person name="Jaros S."/>
            <person name="Januszkiewicz K."/>
            <person name="Wedrychowicz H."/>
        </authorList>
    </citation>
    <scope>NUCLEOTIDE SEQUENCE [LARGE SCALE GENOMIC DNA]</scope>
    <source>
        <strain evidence="2 3">DSM 3089</strain>
    </source>
</reference>
<dbReference type="EMBL" id="FQXP01000003">
    <property type="protein sequence ID" value="SHH52466.1"/>
    <property type="molecule type" value="Genomic_DNA"/>
</dbReference>
<name>A0A1M5TPA6_9CLOT</name>
<sequence>MADTIFSVRIDEDTKIKFAETAKELGINNKDFMEILISNYELHKSTNESKLDIQSDVGELQHITKRMMDIYVNLVERMTLSDKEKNQIVQKALADKDSEIENLVKALELEKATNKELSSFILDLQKNIEELKKRNESVEELQGNFNSFKTMLEDKVANLKEELKNKTDELQNITEINKELSKTLENKAQLEEISNNYKEENLSLKDKLNNIKATFEKEMFDLKHSHEKNMSFMKDKLELEKTKEILSLKEENYEKLQKQQSEFSNKNLELLKELQELKEILSKVKE</sequence>
<dbReference type="RefSeq" id="WP_072830010.1">
    <property type="nucleotide sequence ID" value="NZ_FQXP01000003.1"/>
</dbReference>
<keyword evidence="1" id="KW-0175">Coiled coil</keyword>
<evidence type="ECO:0000313" key="3">
    <source>
        <dbReference type="Proteomes" id="UP000184526"/>
    </source>
</evidence>
<feature type="coiled-coil region" evidence="1">
    <location>
        <begin position="239"/>
        <end position="273"/>
    </location>
</feature>
<keyword evidence="3" id="KW-1185">Reference proteome</keyword>